<keyword evidence="2" id="KW-1185">Reference proteome</keyword>
<gene>
    <name evidence="1" type="ORF">DRW42_00015</name>
</gene>
<evidence type="ECO:0008006" key="3">
    <source>
        <dbReference type="Google" id="ProtNLM"/>
    </source>
</evidence>
<dbReference type="AlphaFoldDB" id="A0A366LDY4"/>
<evidence type="ECO:0000313" key="2">
    <source>
        <dbReference type="Proteomes" id="UP000252081"/>
    </source>
</evidence>
<comment type="caution">
    <text evidence="1">The sequence shown here is derived from an EMBL/GenBank/DDBJ whole genome shotgun (WGS) entry which is preliminary data.</text>
</comment>
<accession>A0A366LDY4</accession>
<dbReference type="EMBL" id="QNQU01000001">
    <property type="protein sequence ID" value="RBQ11703.1"/>
    <property type="molecule type" value="Genomic_DNA"/>
</dbReference>
<dbReference type="Proteomes" id="UP000252081">
    <property type="component" value="Unassembled WGS sequence"/>
</dbReference>
<organism evidence="1 2">
    <name type="scientific">Pedobacter miscanthi</name>
    <dbReference type="NCBI Taxonomy" id="2259170"/>
    <lineage>
        <taxon>Bacteria</taxon>
        <taxon>Pseudomonadati</taxon>
        <taxon>Bacteroidota</taxon>
        <taxon>Sphingobacteriia</taxon>
        <taxon>Sphingobacteriales</taxon>
        <taxon>Sphingobacteriaceae</taxon>
        <taxon>Pedobacter</taxon>
    </lineage>
</organism>
<proteinExistence type="predicted"/>
<reference evidence="1 2" key="1">
    <citation type="submission" date="2018-07" db="EMBL/GenBank/DDBJ databases">
        <title>A draft genome of a endophytic bacteria, a new species of Pedobacter.</title>
        <authorList>
            <person name="Zhang Z.D."/>
            <person name="Chen Z.J."/>
        </authorList>
    </citation>
    <scope>NUCLEOTIDE SEQUENCE [LARGE SCALE GENOMIC DNA]</scope>
    <source>
        <strain evidence="1 2">RS10</strain>
    </source>
</reference>
<sequence length="136" mass="15666">MACQSRTKSSSSAIDTVQIVNKILSDRNVTKDLIPMKDTIYIFKTRSVNCNWPIKTGSFNVMYIEPGKKNEDLIDLSPSSFYDKRTKIDFGKFAIRNDSAKVSIGLYKYQNVLIYDFELVRKDNNWAILNTINKTH</sequence>
<protein>
    <recommendedName>
        <fullName evidence="3">Nuclear transport factor 2 family protein</fullName>
    </recommendedName>
</protein>
<name>A0A366LDY4_9SPHI</name>
<evidence type="ECO:0000313" key="1">
    <source>
        <dbReference type="EMBL" id="RBQ11703.1"/>
    </source>
</evidence>